<dbReference type="AlphaFoldDB" id="A0AA38MDY2"/>
<gene>
    <name evidence="1" type="ORF">Zmor_018440</name>
</gene>
<name>A0AA38MDY2_9CUCU</name>
<dbReference type="Proteomes" id="UP001168821">
    <property type="component" value="Unassembled WGS sequence"/>
</dbReference>
<sequence length="133" mass="15521">MALKNTIGRVKVQGKTSDSFNVKQELREGDPVNNSMRSDAREYYKESDIKRKGLLFNRSHQCQTYADDLVLLARNRKELEKITAKLMREAEEICLEFNIEKTKYVELKNNCGSRDKNNVHIDRQEGLKVDLKK</sequence>
<proteinExistence type="predicted"/>
<reference evidence="1" key="1">
    <citation type="journal article" date="2023" name="G3 (Bethesda)">
        <title>Whole genome assemblies of Zophobas morio and Tenebrio molitor.</title>
        <authorList>
            <person name="Kaur S."/>
            <person name="Stinson S.A."/>
            <person name="diCenzo G.C."/>
        </authorList>
    </citation>
    <scope>NUCLEOTIDE SEQUENCE</scope>
    <source>
        <strain evidence="1">QUZm001</strain>
    </source>
</reference>
<comment type="caution">
    <text evidence="1">The sequence shown here is derived from an EMBL/GenBank/DDBJ whole genome shotgun (WGS) entry which is preliminary data.</text>
</comment>
<keyword evidence="2" id="KW-1185">Reference proteome</keyword>
<accession>A0AA38MDY2</accession>
<dbReference type="EMBL" id="JALNTZ010000005">
    <property type="protein sequence ID" value="KAJ3652479.1"/>
    <property type="molecule type" value="Genomic_DNA"/>
</dbReference>
<evidence type="ECO:0000313" key="2">
    <source>
        <dbReference type="Proteomes" id="UP001168821"/>
    </source>
</evidence>
<protein>
    <recommendedName>
        <fullName evidence="3">Reverse transcriptase domain-containing protein</fullName>
    </recommendedName>
</protein>
<evidence type="ECO:0000313" key="1">
    <source>
        <dbReference type="EMBL" id="KAJ3652479.1"/>
    </source>
</evidence>
<evidence type="ECO:0008006" key="3">
    <source>
        <dbReference type="Google" id="ProtNLM"/>
    </source>
</evidence>
<organism evidence="1 2">
    <name type="scientific">Zophobas morio</name>
    <dbReference type="NCBI Taxonomy" id="2755281"/>
    <lineage>
        <taxon>Eukaryota</taxon>
        <taxon>Metazoa</taxon>
        <taxon>Ecdysozoa</taxon>
        <taxon>Arthropoda</taxon>
        <taxon>Hexapoda</taxon>
        <taxon>Insecta</taxon>
        <taxon>Pterygota</taxon>
        <taxon>Neoptera</taxon>
        <taxon>Endopterygota</taxon>
        <taxon>Coleoptera</taxon>
        <taxon>Polyphaga</taxon>
        <taxon>Cucujiformia</taxon>
        <taxon>Tenebrionidae</taxon>
        <taxon>Zophobas</taxon>
    </lineage>
</organism>